<dbReference type="InterPro" id="IPR013784">
    <property type="entry name" value="Carb-bd-like_fold"/>
</dbReference>
<keyword evidence="6" id="KW-0645">Protease</keyword>
<organism evidence="6 7">
    <name type="scientific">Edaphobacter modestus</name>
    <dbReference type="NCBI Taxonomy" id="388466"/>
    <lineage>
        <taxon>Bacteria</taxon>
        <taxon>Pseudomonadati</taxon>
        <taxon>Acidobacteriota</taxon>
        <taxon>Terriglobia</taxon>
        <taxon>Terriglobales</taxon>
        <taxon>Acidobacteriaceae</taxon>
        <taxon>Edaphobacter</taxon>
    </lineage>
</organism>
<comment type="subcellular location">
    <subcellularLocation>
        <location evidence="1">Cell outer membrane</location>
    </subcellularLocation>
</comment>
<proteinExistence type="predicted"/>
<protein>
    <submittedName>
        <fullName evidence="6">Carboxypeptidase family protein</fullName>
    </submittedName>
</protein>
<dbReference type="SUPFAM" id="SSF56935">
    <property type="entry name" value="Porins"/>
    <property type="match status" value="1"/>
</dbReference>
<dbReference type="Gene3D" id="2.40.170.20">
    <property type="entry name" value="TonB-dependent receptor, beta-barrel domain"/>
    <property type="match status" value="1"/>
</dbReference>
<dbReference type="AlphaFoldDB" id="A0A4Q7YRJ9"/>
<sequence>MKKLAIFLLPLLCVFSAFGQTDRGTLTGTVTDGAGARIAGADVEVHSLATAQDRISKTNHEGVFTIASLPVGTYVARFSANGFAKRELENLTFDAGQTRTVAIQLALESVTSQVEVTAADSGLSTSSAEIGGVVHGSQAQDLPLNGRNYVSLVALVPGAIDSGTGTQDQVRFAGLSAEDNSWHLDGVDNSGINHQFQKVAIRLQPSTEAIAEFRANSTAYGADQGGTPGGQIELVSKSGTNNFHGSAWEFIRNDVFDAAPWGSNGSLPPLRLNNFGANLGGPLLRSRLFFFANYESLRQVLDQVVTGSVPSAAYRATTLAKSPSLFTILSQYPIGTVATNNPSVMTWYGSGRQVDHEDSGLLRVDYHVSDRMSAFARYSTDHYSLVSPADLTGSGFTTVETPNIVLGVQNTITSSLMNDARFGFNRAAFTQGETNTLPFSVVVTGFTKLDDATGSVRYDNSFSFVDDMTLVRGRNTIKFGATVRRIQENKASPSVADEIYTYTSPANFTSNVMDSDSYAGVVPLTGQRMTQSFGYVMDQFQMSSHFTANLGLRYEYFGVDHEVQGRGIIVDPINCANVVCPAGTQWYQPNLADFSPRLSLAWQPQIFARKTAIRAGFGIYYGNGQFGNLGTPIGNLATKYTLTQKQAPGLSYPTAPYLGAVSFSFSPSGSPINRRDTASNQWTLSVQNEIARNTIWQVAYFGNKTTHAFSDVTLNGVNPVTGLRPYAGYSTIDYRGFANDAHTHAFQTSLQRSINTGLLISANYQYSHSIDNGGLGGGEAVIPQDYYCHRCEVSSSDQDMRHYFSASSIWRLPIGRGHTLLSHASRTTELLLGGWQFGAIGTARAGLPLNVTMSRSATDLPDQLNKNQRPNRVVGVPLYPSNKTPGNWLNVAAFSAPPVGTHGNAGRNIARAPGLWQMDTSLQKRFSLTERMGVSFRAEAFNLFNVAHYGTPAVIWVAPTGNSVNPNNFGVITTSFNNNPVGTGTPRELQFMLKIDF</sequence>
<evidence type="ECO:0000256" key="2">
    <source>
        <dbReference type="ARBA" id="ARBA00023136"/>
    </source>
</evidence>
<feature type="chain" id="PRO_5020484325" evidence="4">
    <location>
        <begin position="20"/>
        <end position="997"/>
    </location>
</feature>
<dbReference type="GO" id="GO:0009279">
    <property type="term" value="C:cell outer membrane"/>
    <property type="evidence" value="ECO:0007669"/>
    <property type="project" value="UniProtKB-SubCell"/>
</dbReference>
<evidence type="ECO:0000259" key="5">
    <source>
        <dbReference type="Pfam" id="PF25183"/>
    </source>
</evidence>
<name>A0A4Q7YRJ9_9BACT</name>
<dbReference type="Pfam" id="PF13620">
    <property type="entry name" value="CarboxypepD_reg"/>
    <property type="match status" value="1"/>
</dbReference>
<dbReference type="Pfam" id="PF25183">
    <property type="entry name" value="OMP_b-brl_4"/>
    <property type="match status" value="1"/>
</dbReference>
<dbReference type="InterPro" id="IPR036942">
    <property type="entry name" value="Beta-barrel_TonB_sf"/>
</dbReference>
<keyword evidence="6" id="KW-0121">Carboxypeptidase</keyword>
<feature type="domain" description="TonB-dependent transporter Oar-like beta-barrel" evidence="5">
    <location>
        <begin position="235"/>
        <end position="990"/>
    </location>
</feature>
<evidence type="ECO:0000313" key="6">
    <source>
        <dbReference type="EMBL" id="RZU40130.1"/>
    </source>
</evidence>
<dbReference type="GO" id="GO:0004180">
    <property type="term" value="F:carboxypeptidase activity"/>
    <property type="evidence" value="ECO:0007669"/>
    <property type="project" value="UniProtKB-KW"/>
</dbReference>
<accession>A0A4Q7YRJ9</accession>
<evidence type="ECO:0000313" key="7">
    <source>
        <dbReference type="Proteomes" id="UP000292958"/>
    </source>
</evidence>
<comment type="caution">
    <text evidence="6">The sequence shown here is derived from an EMBL/GenBank/DDBJ whole genome shotgun (WGS) entry which is preliminary data.</text>
</comment>
<keyword evidence="7" id="KW-1185">Reference proteome</keyword>
<dbReference type="RefSeq" id="WP_130418239.1">
    <property type="nucleotide sequence ID" value="NZ_SHKW01000001.1"/>
</dbReference>
<dbReference type="InterPro" id="IPR057601">
    <property type="entry name" value="Oar-like_b-barrel"/>
</dbReference>
<evidence type="ECO:0000256" key="4">
    <source>
        <dbReference type="SAM" id="SignalP"/>
    </source>
</evidence>
<feature type="signal peptide" evidence="4">
    <location>
        <begin position="1"/>
        <end position="19"/>
    </location>
</feature>
<dbReference type="SUPFAM" id="SSF49452">
    <property type="entry name" value="Starch-binding domain-like"/>
    <property type="match status" value="1"/>
</dbReference>
<evidence type="ECO:0000256" key="3">
    <source>
        <dbReference type="ARBA" id="ARBA00023237"/>
    </source>
</evidence>
<dbReference type="Proteomes" id="UP000292958">
    <property type="component" value="Unassembled WGS sequence"/>
</dbReference>
<reference evidence="6 7" key="1">
    <citation type="submission" date="2019-02" db="EMBL/GenBank/DDBJ databases">
        <title>Genomic Encyclopedia of Archaeal and Bacterial Type Strains, Phase II (KMG-II): from individual species to whole genera.</title>
        <authorList>
            <person name="Goeker M."/>
        </authorList>
    </citation>
    <scope>NUCLEOTIDE SEQUENCE [LARGE SCALE GENOMIC DNA]</scope>
    <source>
        <strain evidence="6 7">DSM 18101</strain>
    </source>
</reference>
<dbReference type="GO" id="GO:0030246">
    <property type="term" value="F:carbohydrate binding"/>
    <property type="evidence" value="ECO:0007669"/>
    <property type="project" value="InterPro"/>
</dbReference>
<keyword evidence="4" id="KW-0732">Signal</keyword>
<gene>
    <name evidence="6" type="ORF">BDD14_1556</name>
</gene>
<evidence type="ECO:0000256" key="1">
    <source>
        <dbReference type="ARBA" id="ARBA00004442"/>
    </source>
</evidence>
<keyword evidence="6" id="KW-0378">Hydrolase</keyword>
<dbReference type="Gene3D" id="2.60.40.1120">
    <property type="entry name" value="Carboxypeptidase-like, regulatory domain"/>
    <property type="match status" value="1"/>
</dbReference>
<keyword evidence="2" id="KW-0472">Membrane</keyword>
<keyword evidence="3" id="KW-0998">Cell outer membrane</keyword>
<dbReference type="EMBL" id="SHKW01000001">
    <property type="protein sequence ID" value="RZU40130.1"/>
    <property type="molecule type" value="Genomic_DNA"/>
</dbReference>
<dbReference type="OrthoDB" id="97893at2"/>